<evidence type="ECO:0000313" key="1">
    <source>
        <dbReference type="EMBL" id="DAF45733.1"/>
    </source>
</evidence>
<organism evidence="1">
    <name type="scientific">Siphoviridae sp. ctxYv12</name>
    <dbReference type="NCBI Taxonomy" id="2827974"/>
    <lineage>
        <taxon>Viruses</taxon>
        <taxon>Duplodnaviria</taxon>
        <taxon>Heunggongvirae</taxon>
        <taxon>Uroviricota</taxon>
        <taxon>Caudoviricetes</taxon>
    </lineage>
</organism>
<dbReference type="EMBL" id="BK032518">
    <property type="protein sequence ID" value="DAF45733.1"/>
    <property type="molecule type" value="Genomic_DNA"/>
</dbReference>
<proteinExistence type="predicted"/>
<protein>
    <submittedName>
        <fullName evidence="1">Uncharacterized protein</fullName>
    </submittedName>
</protein>
<reference evidence="1" key="1">
    <citation type="journal article" date="2021" name="Proc. Natl. Acad. Sci. U.S.A.">
        <title>A Catalog of Tens of Thousands of Viruses from Human Metagenomes Reveals Hidden Associations with Chronic Diseases.</title>
        <authorList>
            <person name="Tisza M.J."/>
            <person name="Buck C.B."/>
        </authorList>
    </citation>
    <scope>NUCLEOTIDE SEQUENCE</scope>
    <source>
        <strain evidence="1">CtxYv12</strain>
    </source>
</reference>
<accession>A0A8S5S3X4</accession>
<sequence length="1002" mass="113969">MQKLSMEIDSHLYVAKITNISKDIDITDYIDNCDITLPKTSEISSMDASFILDEKLVDTGNEVKIEVIDEVGNLLYELQGMATLERRNKSYTGKETFTYSIKDSYDKLFDKVVPETMVFFDLFFCNTNDKHNSLLHIVANKLGFREDQIDFKDVAFNDGSLMRVPFVLFEQDERWVDILQRFIKATDSILYIKNKKLFSRPRNFMLNEVLKFDRTNIITDIEEVFKSTLYNGIRVNYDRFIKLENQVVFNLAQKIIVDKNKPVGTKDIQSMRITYTTSSVSNPTLTKATAYYFTREDDVSSKVDVSLVKGTHYTVEEWKETQAIVKFFNPYPYKLYIENFEIKGLPLVKYQDNEAVIKNPNIIEKYQENFISIQKNREVQTEKLAKHIALSEYKAQILNDRIFNFNTYFLKDIELGEVYSLELEDISTLVRVTNIQISLKSAQFNMRVEAECVENDGEFTYSSTLSGKSNTNFVDLKPLEEKIDENSKNLKLLDRDIRSKLFKQKTEPNASDVKENDIWLNPDTNVWKKFYNGVWNSISEDEILPSMKMYNSIDGNIIKLQGTADKVGAYLLNGGEKFGSLNGELAHVTFDKLGQFEAENVNNRVALNIKDPANPNVLTSQILLGVTDITDEKYKDVSFQVGDEATGHYIQFKNKKARVVENGKTITDVNNSLENGDFNITGRTNFDGAARFISRGTNEVISIANGAIDFFRNGQKLTRIKNFRYGVVATNSQGSGVVNFDGFKQPMVVLTTVKSANFGKNMASIFCYAEHLGGVSYRFFVGGTNEDYREASPIKAMGTYWGMNNVVISTLLGITGFTDSIYFKGELNKISGLSIKATDISNFSLNEKSKHRRKYINIVRSPIVNVKVRRNGEIIFDKNFGIGFNYNFLGVTIVEYAINSINISSQLNILKNFYQRTNVGYSLEISVLESRLEVQGELYYTRSVGGDKNGKQEEMHYAFNGVIFNLTTSHFKGLSITASAETSTLSNTTGSGEVQYIAMEVD</sequence>
<name>A0A8S5S3X4_9CAUD</name>